<proteinExistence type="predicted"/>
<name>A0ABS8W5Y5_DATST</name>
<organism evidence="2 3">
    <name type="scientific">Datura stramonium</name>
    <name type="common">Jimsonweed</name>
    <name type="synonym">Common thornapple</name>
    <dbReference type="NCBI Taxonomy" id="4076"/>
    <lineage>
        <taxon>Eukaryota</taxon>
        <taxon>Viridiplantae</taxon>
        <taxon>Streptophyta</taxon>
        <taxon>Embryophyta</taxon>
        <taxon>Tracheophyta</taxon>
        <taxon>Spermatophyta</taxon>
        <taxon>Magnoliopsida</taxon>
        <taxon>eudicotyledons</taxon>
        <taxon>Gunneridae</taxon>
        <taxon>Pentapetalae</taxon>
        <taxon>asterids</taxon>
        <taxon>lamiids</taxon>
        <taxon>Solanales</taxon>
        <taxon>Solanaceae</taxon>
        <taxon>Solanoideae</taxon>
        <taxon>Datureae</taxon>
        <taxon>Datura</taxon>
    </lineage>
</organism>
<reference evidence="2 3" key="1">
    <citation type="journal article" date="2021" name="BMC Genomics">
        <title>Datura genome reveals duplications of psychoactive alkaloid biosynthetic genes and high mutation rate following tissue culture.</title>
        <authorList>
            <person name="Rajewski A."/>
            <person name="Carter-House D."/>
            <person name="Stajich J."/>
            <person name="Litt A."/>
        </authorList>
    </citation>
    <scope>NUCLEOTIDE SEQUENCE [LARGE SCALE GENOMIC DNA]</scope>
    <source>
        <strain evidence="2">AR-01</strain>
    </source>
</reference>
<comment type="caution">
    <text evidence="2">The sequence shown here is derived from an EMBL/GenBank/DDBJ whole genome shotgun (WGS) entry which is preliminary data.</text>
</comment>
<gene>
    <name evidence="2" type="ORF">HAX54_044288</name>
</gene>
<feature type="region of interest" description="Disordered" evidence="1">
    <location>
        <begin position="1"/>
        <end position="22"/>
    </location>
</feature>
<evidence type="ECO:0000256" key="1">
    <source>
        <dbReference type="SAM" id="MobiDB-lite"/>
    </source>
</evidence>
<dbReference type="EMBL" id="JACEIK010006743">
    <property type="protein sequence ID" value="MCE2056224.1"/>
    <property type="molecule type" value="Genomic_DNA"/>
</dbReference>
<accession>A0ABS8W5Y5</accession>
<keyword evidence="3" id="KW-1185">Reference proteome</keyword>
<evidence type="ECO:0000313" key="3">
    <source>
        <dbReference type="Proteomes" id="UP000823775"/>
    </source>
</evidence>
<dbReference type="Proteomes" id="UP000823775">
    <property type="component" value="Unassembled WGS sequence"/>
</dbReference>
<evidence type="ECO:0000313" key="2">
    <source>
        <dbReference type="EMBL" id="MCE2056224.1"/>
    </source>
</evidence>
<sequence length="100" mass="11723">MGAEVQGVAEEEKEFFKSERTPFSPQNLTMNGFSRMIRGEYNQMTWSGIKSSPKAKYFTFFNRRDIVNDETNSRMRDVIPKEMIGIILLELELLEDHRVD</sequence>
<protein>
    <submittedName>
        <fullName evidence="2">Uncharacterized protein</fullName>
    </submittedName>
</protein>